<dbReference type="Proteomes" id="UP001054945">
    <property type="component" value="Unassembled WGS sequence"/>
</dbReference>
<sequence>MRGFTQSGLGPFLQLRGQSFEPQCLPIPLKFIIILIIAGFQTLILYTHNSLSTQSGLKYRGSTDGTLILQPRPKVGDCVLSEADTVLLPWVQHRSVLLDMQLALMLESHRKFIFSAQFSGAGLENSSGTTGGNVAGLKIAQPSAGGAGASQTVMCSIRRSRLACGTAEQCLKFSTNPHSWVCWPA</sequence>
<dbReference type="AlphaFoldDB" id="A0AAV4V7E6"/>
<protein>
    <submittedName>
        <fullName evidence="1">Uncharacterized protein</fullName>
    </submittedName>
</protein>
<keyword evidence="2" id="KW-1185">Reference proteome</keyword>
<organism evidence="1 2">
    <name type="scientific">Caerostris extrusa</name>
    <name type="common">Bark spider</name>
    <name type="synonym">Caerostris bankana</name>
    <dbReference type="NCBI Taxonomy" id="172846"/>
    <lineage>
        <taxon>Eukaryota</taxon>
        <taxon>Metazoa</taxon>
        <taxon>Ecdysozoa</taxon>
        <taxon>Arthropoda</taxon>
        <taxon>Chelicerata</taxon>
        <taxon>Arachnida</taxon>
        <taxon>Araneae</taxon>
        <taxon>Araneomorphae</taxon>
        <taxon>Entelegynae</taxon>
        <taxon>Araneoidea</taxon>
        <taxon>Araneidae</taxon>
        <taxon>Caerostris</taxon>
    </lineage>
</organism>
<evidence type="ECO:0000313" key="2">
    <source>
        <dbReference type="Proteomes" id="UP001054945"/>
    </source>
</evidence>
<accession>A0AAV4V7E6</accession>
<reference evidence="1 2" key="1">
    <citation type="submission" date="2021-06" db="EMBL/GenBank/DDBJ databases">
        <title>Caerostris extrusa draft genome.</title>
        <authorList>
            <person name="Kono N."/>
            <person name="Arakawa K."/>
        </authorList>
    </citation>
    <scope>NUCLEOTIDE SEQUENCE [LARGE SCALE GENOMIC DNA]</scope>
</reference>
<proteinExistence type="predicted"/>
<name>A0AAV4V7E6_CAEEX</name>
<evidence type="ECO:0000313" key="1">
    <source>
        <dbReference type="EMBL" id="GIY65460.1"/>
    </source>
</evidence>
<comment type="caution">
    <text evidence="1">The sequence shown here is derived from an EMBL/GenBank/DDBJ whole genome shotgun (WGS) entry which is preliminary data.</text>
</comment>
<dbReference type="EMBL" id="BPLR01013993">
    <property type="protein sequence ID" value="GIY65460.1"/>
    <property type="molecule type" value="Genomic_DNA"/>
</dbReference>
<gene>
    <name evidence="1" type="ORF">CEXT_726321</name>
</gene>